<keyword evidence="1" id="KW-0378">Hydrolase</keyword>
<dbReference type="PANTHER" id="PTHR36848">
    <property type="entry name" value="DNA-BINDING PROTEIN (PUTATIVE SECRETED PROTEIN)-RELATED"/>
    <property type="match status" value="1"/>
</dbReference>
<name>A0ABW0HV22_9BACL</name>
<accession>A0ABW0HV22</accession>
<organism evidence="1 2">
    <name type="scientific">Cohnella soli</name>
    <dbReference type="NCBI Taxonomy" id="425005"/>
    <lineage>
        <taxon>Bacteria</taxon>
        <taxon>Bacillati</taxon>
        <taxon>Bacillota</taxon>
        <taxon>Bacilli</taxon>
        <taxon>Bacillales</taxon>
        <taxon>Paenibacillaceae</taxon>
        <taxon>Cohnella</taxon>
    </lineage>
</organism>
<proteinExistence type="predicted"/>
<dbReference type="CDD" id="cd03143">
    <property type="entry name" value="A4_beta-galactosidase_middle_domain"/>
    <property type="match status" value="1"/>
</dbReference>
<dbReference type="InterPro" id="IPR053161">
    <property type="entry name" value="Ulvan_degrading_GH"/>
</dbReference>
<dbReference type="RefSeq" id="WP_378134369.1">
    <property type="nucleotide sequence ID" value="NZ_JBHSMI010000025.1"/>
</dbReference>
<dbReference type="Gene3D" id="2.60.120.260">
    <property type="entry name" value="Galactose-binding domain-like"/>
    <property type="match status" value="1"/>
</dbReference>
<dbReference type="InterPro" id="IPR029062">
    <property type="entry name" value="Class_I_gatase-like"/>
</dbReference>
<dbReference type="Proteomes" id="UP001596113">
    <property type="component" value="Unassembled WGS sequence"/>
</dbReference>
<reference evidence="2" key="1">
    <citation type="journal article" date="2019" name="Int. J. Syst. Evol. Microbiol.">
        <title>The Global Catalogue of Microorganisms (GCM) 10K type strain sequencing project: providing services to taxonomists for standard genome sequencing and annotation.</title>
        <authorList>
            <consortium name="The Broad Institute Genomics Platform"/>
            <consortium name="The Broad Institute Genome Sequencing Center for Infectious Disease"/>
            <person name="Wu L."/>
            <person name="Ma J."/>
        </authorList>
    </citation>
    <scope>NUCLEOTIDE SEQUENCE [LARGE SCALE GENOMIC DNA]</scope>
    <source>
        <strain evidence="2">CGMCC 1.18575</strain>
    </source>
</reference>
<dbReference type="GO" id="GO:0016787">
    <property type="term" value="F:hydrolase activity"/>
    <property type="evidence" value="ECO:0007669"/>
    <property type="project" value="UniProtKB-KW"/>
</dbReference>
<dbReference type="NCBIfam" id="NF045579">
    <property type="entry name" value="rhamnoside_JR"/>
    <property type="match status" value="1"/>
</dbReference>
<protein>
    <submittedName>
        <fullName evidence="1">Glycosyl hydrolase</fullName>
    </submittedName>
</protein>
<comment type="caution">
    <text evidence="1">The sequence shown here is derived from an EMBL/GenBank/DDBJ whole genome shotgun (WGS) entry which is preliminary data.</text>
</comment>
<evidence type="ECO:0000313" key="2">
    <source>
        <dbReference type="Proteomes" id="UP001596113"/>
    </source>
</evidence>
<dbReference type="EMBL" id="JBHSMI010000025">
    <property type="protein sequence ID" value="MFC5404265.1"/>
    <property type="molecule type" value="Genomic_DNA"/>
</dbReference>
<dbReference type="SUPFAM" id="SSF49785">
    <property type="entry name" value="Galactose-binding domain-like"/>
    <property type="match status" value="1"/>
</dbReference>
<evidence type="ECO:0000313" key="1">
    <source>
        <dbReference type="EMBL" id="MFC5404265.1"/>
    </source>
</evidence>
<sequence>MSDLQNLGRTFGDPDAAYRPQPFWFLNHEYKPEELVRQLREMADKGIGGVVLHSRHGKTVEYLSEPYFDMLETCIEECGKLGMHVWLYDEDNWPSGTFGGKLTRQHPEYRMRYLRVEEKRCSRADSQRGCSLDFILEENQSLIAILAYRIKQQAGESLILHEHPHDLTDLYGGTWQPAEDDDYVVLAFWECEVAEKVTFARGYYLDTMNPEAVARFMELGYAPFDRLSEHFGTLIQGVFTDEPGLMIHDGFFGVEAMKTRVDDLNGNLPGMIFAWTSNLLERFEQRCGYSLRSSLGALLYQVEGISHKVREDYYASLTHWYIDAYHRALSSWCETRGLTYIGHTLEEPIWGQARSQGNQTQVLREFHYPGVDYLQAGIGTKENPYRILSVKSSSSVAHIEGKKRVVCEAFGASDHGYSMRQRRLDANFMAFLGVNLFIPHAFYYSFEGYRKTDFPQTEFYHAPHWEHYKAFADYIARLSLMGSTGHHDAHILLLNPVHTVYQEMFENGRAELKPASDLLHALLSDRLIRNRLDYDYADDSQIPDSRVEEGAVTFAKSPEKYRAVILPRMKVMSVATAAKLNEFVQAGGLLIAIGEVPLHSFTQMDDPELAKHMKPLFPQPDGETRHKHGRGVTLFLSEHEATADDARNLCDQLRQHSGVDQVTGRWFIPETEREKVIATCRSVEGKRFFWMMNWSEETAQMQCLIKPGEMAEEWKLESGEIVSLRQRELQEFRLDPGELRIVCIDETASSATSEHSGDCIKSIELPAAWTFALEDPNVKILDRWEVTFNDRESRMNATMPGQTNTYRTRIMIDASAVGKTLRLITDDIDQYVPSHIGFLSRRRSVEIYMNGHRLPALEPSGWQDRFYKSADLTPYVQAGENWLELITVSLLEPMIPVSFPSFLIGDFALNEEGSLIACNEQITGFWNQEGYPYLSGKAIYSQTVELDDIQTDEGPRQYELELEDVRETAEVWVNGQSAGTRLWPPYRWDIAEVVRPGPNEIRVRVANTLANLYEKRAMPSGISGKAFIRYK</sequence>
<keyword evidence="2" id="KW-1185">Reference proteome</keyword>
<dbReference type="PANTHER" id="PTHR36848:SF2">
    <property type="entry name" value="SECRETED PROTEIN"/>
    <property type="match status" value="1"/>
</dbReference>
<gene>
    <name evidence="1" type="ORF">ACFPOF_16105</name>
</gene>
<dbReference type="Gene3D" id="3.40.50.880">
    <property type="match status" value="1"/>
</dbReference>
<dbReference type="InterPro" id="IPR008979">
    <property type="entry name" value="Galactose-bd-like_sf"/>
</dbReference>
<dbReference type="Pfam" id="PF17132">
    <property type="entry name" value="Glyco_hydro_106"/>
    <property type="match status" value="1"/>
</dbReference>